<feature type="compositionally biased region" description="Polar residues" evidence="8">
    <location>
        <begin position="151"/>
        <end position="160"/>
    </location>
</feature>
<evidence type="ECO:0000256" key="7">
    <source>
        <dbReference type="ARBA" id="ARBA00023242"/>
    </source>
</evidence>
<dbReference type="GO" id="GO:0045944">
    <property type="term" value="P:positive regulation of transcription by RNA polymerase II"/>
    <property type="evidence" value="ECO:0007669"/>
    <property type="project" value="TreeGrafter"/>
</dbReference>
<dbReference type="GeneID" id="64857331"/>
<dbReference type="GO" id="GO:0005634">
    <property type="term" value="C:nucleus"/>
    <property type="evidence" value="ECO:0007669"/>
    <property type="project" value="UniProtKB-SubCell"/>
</dbReference>
<dbReference type="CDD" id="cd00067">
    <property type="entry name" value="GAL4"/>
    <property type="match status" value="1"/>
</dbReference>
<feature type="compositionally biased region" description="Low complexity" evidence="8">
    <location>
        <begin position="829"/>
        <end position="838"/>
    </location>
</feature>
<keyword evidence="3" id="KW-0862">Zinc</keyword>
<feature type="compositionally biased region" description="Low complexity" evidence="8">
    <location>
        <begin position="1083"/>
        <end position="1115"/>
    </location>
</feature>
<feature type="region of interest" description="Disordered" evidence="8">
    <location>
        <begin position="890"/>
        <end position="935"/>
    </location>
</feature>
<feature type="compositionally biased region" description="Low complexity" evidence="8">
    <location>
        <begin position="1137"/>
        <end position="1146"/>
    </location>
</feature>
<evidence type="ECO:0000256" key="8">
    <source>
        <dbReference type="SAM" id="MobiDB-lite"/>
    </source>
</evidence>
<feature type="region of interest" description="Disordered" evidence="8">
    <location>
        <begin position="1035"/>
        <end position="1172"/>
    </location>
</feature>
<feature type="compositionally biased region" description="Low complexity" evidence="8">
    <location>
        <begin position="1278"/>
        <end position="1298"/>
    </location>
</feature>
<feature type="compositionally biased region" description="Polar residues" evidence="8">
    <location>
        <begin position="1035"/>
        <end position="1071"/>
    </location>
</feature>
<protein>
    <submittedName>
        <fullName evidence="10">Similar to Saccharomyces cerevisiae YLR278C Zinc-cluster protein</fullName>
    </submittedName>
</protein>
<dbReference type="Gene3D" id="4.10.240.10">
    <property type="entry name" value="Zn(2)-C6 fungal-type DNA-binding domain"/>
    <property type="match status" value="1"/>
</dbReference>
<dbReference type="PROSITE" id="PS50048">
    <property type="entry name" value="ZN2_CY6_FUNGAL_2"/>
    <property type="match status" value="1"/>
</dbReference>
<feature type="compositionally biased region" description="Low complexity" evidence="8">
    <location>
        <begin position="803"/>
        <end position="818"/>
    </location>
</feature>
<evidence type="ECO:0000256" key="1">
    <source>
        <dbReference type="ARBA" id="ARBA00004123"/>
    </source>
</evidence>
<keyword evidence="7" id="KW-0539">Nucleus</keyword>
<feature type="compositionally biased region" description="Basic and acidic residues" evidence="8">
    <location>
        <begin position="908"/>
        <end position="921"/>
    </location>
</feature>
<dbReference type="InterPro" id="IPR001138">
    <property type="entry name" value="Zn2Cys6_DnaBD"/>
</dbReference>
<dbReference type="CDD" id="cd12148">
    <property type="entry name" value="fungal_TF_MHR"/>
    <property type="match status" value="1"/>
</dbReference>
<keyword evidence="4" id="KW-0805">Transcription regulation</keyword>
<evidence type="ECO:0000259" key="9">
    <source>
        <dbReference type="PROSITE" id="PS50048"/>
    </source>
</evidence>
<dbReference type="Pfam" id="PF04082">
    <property type="entry name" value="Fungal_trans"/>
    <property type="match status" value="1"/>
</dbReference>
<keyword evidence="2" id="KW-0479">Metal-binding</keyword>
<dbReference type="SMART" id="SM00066">
    <property type="entry name" value="GAL4"/>
    <property type="match status" value="1"/>
</dbReference>
<gene>
    <name evidence="10" type="ORF">KABA2_04S04048</name>
</gene>
<dbReference type="GO" id="GO:0043565">
    <property type="term" value="F:sequence-specific DNA binding"/>
    <property type="evidence" value="ECO:0007669"/>
    <property type="project" value="TreeGrafter"/>
</dbReference>
<evidence type="ECO:0000313" key="11">
    <source>
        <dbReference type="Proteomes" id="UP000644660"/>
    </source>
</evidence>
<dbReference type="GO" id="GO:0000981">
    <property type="term" value="F:DNA-binding transcription factor activity, RNA polymerase II-specific"/>
    <property type="evidence" value="ECO:0007669"/>
    <property type="project" value="InterPro"/>
</dbReference>
<evidence type="ECO:0000256" key="3">
    <source>
        <dbReference type="ARBA" id="ARBA00022833"/>
    </source>
</evidence>
<keyword evidence="11" id="KW-1185">Reference proteome</keyword>
<dbReference type="PANTHER" id="PTHR47782">
    <property type="entry name" value="ZN(II)2CYS6 TRANSCRIPTION FACTOR (EUROFUNG)-RELATED"/>
    <property type="match status" value="1"/>
</dbReference>
<keyword evidence="5" id="KW-0238">DNA-binding</keyword>
<dbReference type="InterPro" id="IPR007219">
    <property type="entry name" value="XnlR_reg_dom"/>
</dbReference>
<dbReference type="PANTHER" id="PTHR47782:SF12">
    <property type="entry name" value="ZN(II)2CYS6 TRANSCRIPTION FACTOR (EUROFUNG)"/>
    <property type="match status" value="1"/>
</dbReference>
<dbReference type="InterPro" id="IPR036864">
    <property type="entry name" value="Zn2-C6_fun-type_DNA-bd_sf"/>
</dbReference>
<dbReference type="SMART" id="SM00906">
    <property type="entry name" value="Fungal_trans"/>
    <property type="match status" value="1"/>
</dbReference>
<evidence type="ECO:0000256" key="5">
    <source>
        <dbReference type="ARBA" id="ARBA00023125"/>
    </source>
</evidence>
<dbReference type="Proteomes" id="UP000644660">
    <property type="component" value="Unassembled WGS sequence"/>
</dbReference>
<dbReference type="EMBL" id="CAEFZW010000004">
    <property type="protein sequence ID" value="CAB4254342.1"/>
    <property type="molecule type" value="Genomic_DNA"/>
</dbReference>
<evidence type="ECO:0000256" key="2">
    <source>
        <dbReference type="ARBA" id="ARBA00022723"/>
    </source>
</evidence>
<accession>A0A8H2ZHB1</accession>
<feature type="region of interest" description="Disordered" evidence="8">
    <location>
        <begin position="785"/>
        <end position="856"/>
    </location>
</feature>
<sequence length="1319" mass="150674">MGRPKKEVSEEKIEQFQRELELAGDRTDILLQDKKGRSRSCLLCRRRKQRCDHKVPSCTACLKAGVKCVQPVRYVNAINNNTANQRQKSNSNSNEKIHNHLTKDIDNREDSEIKPNNIIHNDHKHSQSITSSPQLEKNSLKNNSTNKKVSMKNNTNNQLIPTKKDEYTKVLEKKLKYLEKLVSLEPNGPIFNKKLEQYKKISHLLETTSSPEPENIITLPAPHVDNSPVVLRTGTPNNVASPANTNGLAPFIKVSTSFFQRQSGNHINQQSVQQSQPQILTDRNSIQNLHSNQSSTSIRNDTSATPVATILQHNNTNIPLLSSDSVDSIDFSKCIFAKYNLKEFYSYDPAFEFDEELSRSFLDTFFTRLQFKYPLLDEHEIYEFHENYIKNAIYSYSDNEFHFCCGRMWLVYTIAACLHMTTGKYKGQPPVRYFSTAIRHITRCGEKLNYGQRIELLTLLVLYLLRTDRDTMILYDIISDVMRICKNELHLNKWDPQDPSANKKLRLFWCVYLLERMICVSVGKPYTVTESEIDLPFFNEDSFNTKNTKIHRGVHFINQSLKLRRIESNFVEKLKILPNNGRPNNSNKKELRKQLPLLKNIFHDLEVWRSNCVQTYVKNFENETLKLYYYRSVRLLIQPYLEALTPEDRLFRECQAAAGQICQLYKIFHQRTITGHSTPAVHTIFVAGVTLIYCMWLARNYDDERRKKLGDVSKHTRPLVTASLFSTMDDLRACSVCLYVMTERSDFARIFRDTFDQLMNATVGNLIERCGPNSSELIYMSNTGDNLQSNISKKTKGKEKNAKSNNNDNKNNSKSNNNDNKDNMAGDLNSNSENIGEGNNEDSETITSGMPPAMNRTFGKRQAEEHVGFVENSQVDLDEQKRMKQRRGMLEKISVPRSLSHLLTNNDSDIRSEEKTEEKSNENNASTPRISSYSSVSSSSEKILPSFNGYSVENRMNNNVISDMTPNVINNNNIRDFKIDTKVIAMDMKDKQYIVKKPINIVEFNWKNFEHQAFLQQHFAQQNLQAYLTAQNHWSGTTTTNPNSGDTDMASNFNNNSKIASSSIPQFSIDENNIYRPATMPPSQQQQSSSESSVLSYNGNSNHNDNINNNNNNTNPSSMREKLNELVGKTNEPVVDNNNSNNNNGNVLYPIPMNNNHHNPNHHHNTNNNGTGSYVPNAAVTFSSGPSLNVALPEKSPNPNDILFNNGTHDMINNISTWTTNSINEISGQMPQDGINTIQSEPFTTNIRPTDYPNNDNNNSNTNNNNVNIVNVYQYNQNNNTHNNEANTTNNSNSNNGTTRDDKPAEEFWRVNDDYGFLT</sequence>
<evidence type="ECO:0000256" key="4">
    <source>
        <dbReference type="ARBA" id="ARBA00023015"/>
    </source>
</evidence>
<feature type="region of interest" description="Disordered" evidence="8">
    <location>
        <begin position="1278"/>
        <end position="1319"/>
    </location>
</feature>
<feature type="region of interest" description="Disordered" evidence="8">
    <location>
        <begin position="80"/>
        <end position="160"/>
    </location>
</feature>
<keyword evidence="6" id="KW-0804">Transcription</keyword>
<proteinExistence type="predicted"/>
<dbReference type="GO" id="GO:0008270">
    <property type="term" value="F:zinc ion binding"/>
    <property type="evidence" value="ECO:0007669"/>
    <property type="project" value="InterPro"/>
</dbReference>
<dbReference type="Pfam" id="PF00172">
    <property type="entry name" value="Zn_clus"/>
    <property type="match status" value="1"/>
</dbReference>
<dbReference type="InterPro" id="IPR052202">
    <property type="entry name" value="Yeast_MetPath_Reg"/>
</dbReference>
<feature type="domain" description="Zn(2)-C6 fungal-type" evidence="9">
    <location>
        <begin position="40"/>
        <end position="70"/>
    </location>
</feature>
<evidence type="ECO:0000256" key="6">
    <source>
        <dbReference type="ARBA" id="ARBA00023163"/>
    </source>
</evidence>
<dbReference type="OrthoDB" id="2399539at2759"/>
<evidence type="ECO:0000313" key="10">
    <source>
        <dbReference type="EMBL" id="CAB4254342.1"/>
    </source>
</evidence>
<dbReference type="PROSITE" id="PS00463">
    <property type="entry name" value="ZN2_CY6_FUNGAL_1"/>
    <property type="match status" value="1"/>
</dbReference>
<feature type="compositionally biased region" description="Basic and acidic residues" evidence="8">
    <location>
        <begin position="1299"/>
        <end position="1313"/>
    </location>
</feature>
<name>A0A8H2ZHB1_9SACH</name>
<dbReference type="SUPFAM" id="SSF57701">
    <property type="entry name" value="Zn2/Cys6 DNA-binding domain"/>
    <property type="match status" value="1"/>
</dbReference>
<reference evidence="10 11" key="1">
    <citation type="submission" date="2020-05" db="EMBL/GenBank/DDBJ databases">
        <authorList>
            <person name="Casaregola S."/>
            <person name="Devillers H."/>
            <person name="Grondin C."/>
        </authorList>
    </citation>
    <scope>NUCLEOTIDE SEQUENCE [LARGE SCALE GENOMIC DNA]</scope>
    <source>
        <strain evidence="10 11">CLIB 1767</strain>
    </source>
</reference>
<organism evidence="10 11">
    <name type="scientific">Maudiozyma barnettii</name>
    <dbReference type="NCBI Taxonomy" id="61262"/>
    <lineage>
        <taxon>Eukaryota</taxon>
        <taxon>Fungi</taxon>
        <taxon>Dikarya</taxon>
        <taxon>Ascomycota</taxon>
        <taxon>Saccharomycotina</taxon>
        <taxon>Saccharomycetes</taxon>
        <taxon>Saccharomycetales</taxon>
        <taxon>Saccharomycetaceae</taxon>
        <taxon>Maudiozyma</taxon>
    </lineage>
</organism>
<dbReference type="GO" id="GO:0006351">
    <property type="term" value="P:DNA-templated transcription"/>
    <property type="evidence" value="ECO:0007669"/>
    <property type="project" value="InterPro"/>
</dbReference>
<feature type="compositionally biased region" description="Polar residues" evidence="8">
    <location>
        <begin position="80"/>
        <end position="94"/>
    </location>
</feature>
<comment type="subcellular location">
    <subcellularLocation>
        <location evidence="1">Nucleus</location>
    </subcellularLocation>
</comment>
<feature type="compositionally biased region" description="Polar residues" evidence="8">
    <location>
        <begin position="127"/>
        <end position="136"/>
    </location>
</feature>
<comment type="caution">
    <text evidence="10">The sequence shown here is derived from an EMBL/GenBank/DDBJ whole genome shotgun (WGS) entry which is preliminary data.</text>
</comment>
<feature type="compositionally biased region" description="Basic and acidic residues" evidence="8">
    <location>
        <begin position="95"/>
        <end position="113"/>
    </location>
</feature>
<feature type="compositionally biased region" description="Low complexity" evidence="8">
    <location>
        <begin position="922"/>
        <end position="935"/>
    </location>
</feature>
<dbReference type="RefSeq" id="XP_041406186.1">
    <property type="nucleotide sequence ID" value="XM_041550252.1"/>
</dbReference>